<keyword evidence="1" id="KW-0812">Transmembrane</keyword>
<feature type="transmembrane region" description="Helical" evidence="1">
    <location>
        <begin position="37"/>
        <end position="61"/>
    </location>
</feature>
<keyword evidence="2" id="KW-1185">Reference proteome</keyword>
<name>A0A1I7V517_9PELO</name>
<organism evidence="2 3">
    <name type="scientific">Caenorhabditis tropicalis</name>
    <dbReference type="NCBI Taxonomy" id="1561998"/>
    <lineage>
        <taxon>Eukaryota</taxon>
        <taxon>Metazoa</taxon>
        <taxon>Ecdysozoa</taxon>
        <taxon>Nematoda</taxon>
        <taxon>Chromadorea</taxon>
        <taxon>Rhabditida</taxon>
        <taxon>Rhabditina</taxon>
        <taxon>Rhabditomorpha</taxon>
        <taxon>Rhabditoidea</taxon>
        <taxon>Rhabditidae</taxon>
        <taxon>Peloderinae</taxon>
        <taxon>Caenorhabditis</taxon>
    </lineage>
</organism>
<dbReference type="WBParaSite" id="Csp11.Scaffold82.g509.t1">
    <property type="protein sequence ID" value="Csp11.Scaffold82.g509.t1"/>
    <property type="gene ID" value="Csp11.Scaffold82.g509"/>
</dbReference>
<keyword evidence="1" id="KW-0472">Membrane</keyword>
<evidence type="ECO:0000256" key="1">
    <source>
        <dbReference type="SAM" id="Phobius"/>
    </source>
</evidence>
<sequence>MEEPIKDSFTLFPFYPLFTVNPDFLDHFVNDDQGLRWIIYISLIAFILLLIIANCAIFCCYRRPIQSKYIGDKDSELFRIDSSREENSNSIIYSTIV</sequence>
<evidence type="ECO:0000313" key="3">
    <source>
        <dbReference type="WBParaSite" id="Csp11.Scaffold82.g509.t1"/>
    </source>
</evidence>
<proteinExistence type="predicted"/>
<protein>
    <submittedName>
        <fullName evidence="3">Uncharacterized protein</fullName>
    </submittedName>
</protein>
<reference evidence="3" key="1">
    <citation type="submission" date="2016-11" db="UniProtKB">
        <authorList>
            <consortium name="WormBaseParasite"/>
        </authorList>
    </citation>
    <scope>IDENTIFICATION</scope>
</reference>
<accession>A0A1I7V517</accession>
<dbReference type="Proteomes" id="UP000095282">
    <property type="component" value="Unplaced"/>
</dbReference>
<evidence type="ECO:0000313" key="2">
    <source>
        <dbReference type="Proteomes" id="UP000095282"/>
    </source>
</evidence>
<dbReference type="AlphaFoldDB" id="A0A1I7V517"/>
<keyword evidence="1" id="KW-1133">Transmembrane helix</keyword>